<feature type="signal peptide" evidence="7">
    <location>
        <begin position="1"/>
        <end position="22"/>
    </location>
</feature>
<dbReference type="GO" id="GO:0016020">
    <property type="term" value="C:membrane"/>
    <property type="evidence" value="ECO:0007669"/>
    <property type="project" value="UniProtKB-SubCell"/>
</dbReference>
<dbReference type="EMBL" id="JAENIP010000016">
    <property type="protein sequence ID" value="MBK1844802.1"/>
    <property type="molecule type" value="Genomic_DNA"/>
</dbReference>
<keyword evidence="3 7" id="KW-0732">Signal</keyword>
<dbReference type="InterPro" id="IPR004872">
    <property type="entry name" value="Lipoprotein_NlpA"/>
</dbReference>
<reference evidence="9" key="2">
    <citation type="submission" date="2022-11" db="EMBL/GenBank/DDBJ databases">
        <title>Corynebacterium sp. isolated from Penguins.</title>
        <authorList>
            <person name="Sedlar K."/>
            <person name="Svec P."/>
        </authorList>
    </citation>
    <scope>NUCLEOTIDE SEQUENCE</scope>
    <source>
        <strain evidence="9">P5875</strain>
    </source>
</reference>
<organism evidence="9 11">
    <name type="scientific">Corynebacterium antarcticum</name>
    <dbReference type="NCBI Taxonomy" id="2800405"/>
    <lineage>
        <taxon>Bacteria</taxon>
        <taxon>Bacillati</taxon>
        <taxon>Actinomycetota</taxon>
        <taxon>Actinomycetes</taxon>
        <taxon>Mycobacteriales</taxon>
        <taxon>Corynebacteriaceae</taxon>
        <taxon>Corynebacterium</taxon>
    </lineage>
</organism>
<dbReference type="Gene3D" id="3.40.190.10">
    <property type="entry name" value="Periplasmic binding protein-like II"/>
    <property type="match status" value="2"/>
</dbReference>
<accession>A0A9Q4CCD5</accession>
<keyword evidence="6" id="KW-0449">Lipoprotein</keyword>
<dbReference type="PROSITE" id="PS51257">
    <property type="entry name" value="PROKAR_LIPOPROTEIN"/>
    <property type="match status" value="1"/>
</dbReference>
<dbReference type="PANTHER" id="PTHR30429:SF3">
    <property type="entry name" value="LIPOPROTEIN"/>
    <property type="match status" value="1"/>
</dbReference>
<comment type="caution">
    <text evidence="9">The sequence shown here is derived from an EMBL/GenBank/DDBJ whole genome shotgun (WGS) entry which is preliminary data.</text>
</comment>
<gene>
    <name evidence="8" type="ORF">JIM95_09490</name>
    <name evidence="9" type="ORF">OS123_06480</name>
</gene>
<name>A0A9Q4CCD5_9CORY</name>
<evidence type="ECO:0000256" key="1">
    <source>
        <dbReference type="ARBA" id="ARBA00004635"/>
    </source>
</evidence>
<sequence>MNLRRFTTIAAAGIFAASSLVACGNDSADSTGASGEESTKITIGTTDAGGKAWEVFEEEADKAGIDLDIVNYSDYNTPNKALSEGQLDVNLFQHLKFLSEYNVGTGDNLTPIGSTEIVPLALFWKGHDSLDGIEGESVAIPNDSSNQGRAINVLVQAGLVTLKESGLITPTPADIDADKSKVSVTPVAAPQTTTVYHEGKPAIINNTFLDRANIDPKSSVFQDDPTSEEAEPYINAFVVRAEDVDNEGIRELVEIWQSDAVTEAVAEESKGTSVPVKRSAADLKEILDRLEEKLRDQK</sequence>
<dbReference type="Proteomes" id="UP001070238">
    <property type="component" value="Unassembled WGS sequence"/>
</dbReference>
<evidence type="ECO:0000256" key="7">
    <source>
        <dbReference type="SAM" id="SignalP"/>
    </source>
</evidence>
<evidence type="ECO:0000256" key="3">
    <source>
        <dbReference type="ARBA" id="ARBA00022729"/>
    </source>
</evidence>
<evidence type="ECO:0000256" key="6">
    <source>
        <dbReference type="ARBA" id="ARBA00023288"/>
    </source>
</evidence>
<keyword evidence="4" id="KW-0472">Membrane</keyword>
<comment type="similarity">
    <text evidence="2">Belongs to the NlpA lipoprotein family.</text>
</comment>
<evidence type="ECO:0000313" key="8">
    <source>
        <dbReference type="EMBL" id="MBK1844802.1"/>
    </source>
</evidence>
<comment type="subcellular location">
    <subcellularLocation>
        <location evidence="1">Membrane</location>
        <topology evidence="1">Lipid-anchor</topology>
    </subcellularLocation>
</comment>
<dbReference type="Proteomes" id="UP000650005">
    <property type="component" value="Unassembled WGS sequence"/>
</dbReference>
<protein>
    <submittedName>
        <fullName evidence="9">MetQ/NlpA family ABC transporter substrate-binding protein</fullName>
    </submittedName>
    <submittedName>
        <fullName evidence="8">Methionine ABC transporter substrate-binding protein</fullName>
    </submittedName>
</protein>
<evidence type="ECO:0000313" key="9">
    <source>
        <dbReference type="EMBL" id="MCX7538186.1"/>
    </source>
</evidence>
<dbReference type="SUPFAM" id="SSF53850">
    <property type="entry name" value="Periplasmic binding protein-like II"/>
    <property type="match status" value="1"/>
</dbReference>
<evidence type="ECO:0000256" key="5">
    <source>
        <dbReference type="ARBA" id="ARBA00023139"/>
    </source>
</evidence>
<keyword evidence="10" id="KW-1185">Reference proteome</keyword>
<evidence type="ECO:0000313" key="11">
    <source>
        <dbReference type="Proteomes" id="UP001070238"/>
    </source>
</evidence>
<evidence type="ECO:0000256" key="4">
    <source>
        <dbReference type="ARBA" id="ARBA00023136"/>
    </source>
</evidence>
<proteinExistence type="inferred from homology"/>
<evidence type="ECO:0000313" key="10">
    <source>
        <dbReference type="Proteomes" id="UP000650005"/>
    </source>
</evidence>
<feature type="chain" id="PRO_5040504663" evidence="7">
    <location>
        <begin position="23"/>
        <end position="298"/>
    </location>
</feature>
<dbReference type="EMBL" id="JAPMKX010000002">
    <property type="protein sequence ID" value="MCX7538186.1"/>
    <property type="molecule type" value="Genomic_DNA"/>
</dbReference>
<dbReference type="RefSeq" id="WP_200260222.1">
    <property type="nucleotide sequence ID" value="NZ_JAENIP020000002.1"/>
</dbReference>
<dbReference type="PANTHER" id="PTHR30429">
    <property type="entry name" value="D-METHIONINE-BINDING LIPOPROTEIN METQ"/>
    <property type="match status" value="1"/>
</dbReference>
<evidence type="ECO:0000256" key="2">
    <source>
        <dbReference type="ARBA" id="ARBA00008973"/>
    </source>
</evidence>
<keyword evidence="5" id="KW-0564">Palmitate</keyword>
<dbReference type="Pfam" id="PF03180">
    <property type="entry name" value="Lipoprotein_9"/>
    <property type="match status" value="1"/>
</dbReference>
<dbReference type="AlphaFoldDB" id="A0A9Q4CCD5"/>
<reference evidence="8" key="1">
    <citation type="submission" date="2021-01" db="EMBL/GenBank/DDBJ databases">
        <title>Characterization of Corynebacterium spp. from penguins.</title>
        <authorList>
            <person name="Svec P."/>
        </authorList>
    </citation>
    <scope>NUCLEOTIDE SEQUENCE</scope>
    <source>
        <strain evidence="8">CCM 8835</strain>
    </source>
</reference>